<feature type="region of interest" description="Disordered" evidence="1">
    <location>
        <begin position="1"/>
        <end position="27"/>
    </location>
</feature>
<evidence type="ECO:0008006" key="7">
    <source>
        <dbReference type="Google" id="ProtNLM"/>
    </source>
</evidence>
<keyword evidence="2" id="KW-0472">Membrane</keyword>
<proteinExistence type="predicted"/>
<reference evidence="3 5" key="1">
    <citation type="submission" date="2023-10" db="EMBL/GenBank/DDBJ databases">
        <title>Whole Genome based description of the genera Actinobaculum and Actinotignum reveals a complex phylogenetic relationship within the species included in the genus Actinotignum.</title>
        <authorList>
            <person name="Jensen C.S."/>
            <person name="Dargis R."/>
            <person name="Kemp M."/>
            <person name="Christensen J.J."/>
        </authorList>
    </citation>
    <scope>NUCLEOTIDE SEQUENCE</scope>
    <source>
        <strain evidence="4 5">SLA_B089</strain>
        <strain evidence="3">SLA_B245</strain>
    </source>
</reference>
<dbReference type="Proteomes" id="UP001284901">
    <property type="component" value="Unassembled WGS sequence"/>
</dbReference>
<accession>A0AAW9HLW7</accession>
<feature type="transmembrane region" description="Helical" evidence="2">
    <location>
        <begin position="100"/>
        <end position="119"/>
    </location>
</feature>
<evidence type="ECO:0000313" key="3">
    <source>
        <dbReference type="EMBL" id="MDY5140619.1"/>
    </source>
</evidence>
<comment type="caution">
    <text evidence="3">The sequence shown here is derived from an EMBL/GenBank/DDBJ whole genome shotgun (WGS) entry which is preliminary data.</text>
</comment>
<evidence type="ECO:0000313" key="6">
    <source>
        <dbReference type="Proteomes" id="UP001288320"/>
    </source>
</evidence>
<feature type="transmembrane region" description="Helical" evidence="2">
    <location>
        <begin position="74"/>
        <end position="93"/>
    </location>
</feature>
<feature type="compositionally biased region" description="Low complexity" evidence="1">
    <location>
        <begin position="1"/>
        <end position="13"/>
    </location>
</feature>
<feature type="transmembrane region" description="Helical" evidence="2">
    <location>
        <begin position="47"/>
        <end position="68"/>
    </location>
</feature>
<organism evidence="3 6">
    <name type="scientific">Actinotignum timonense</name>
    <dbReference type="NCBI Taxonomy" id="1870995"/>
    <lineage>
        <taxon>Bacteria</taxon>
        <taxon>Bacillati</taxon>
        <taxon>Actinomycetota</taxon>
        <taxon>Actinomycetes</taxon>
        <taxon>Actinomycetales</taxon>
        <taxon>Actinomycetaceae</taxon>
        <taxon>Actinotignum</taxon>
    </lineage>
</organism>
<dbReference type="AlphaFoldDB" id="A0AAW9HLW7"/>
<keyword evidence="2" id="KW-0812">Transmembrane</keyword>
<dbReference type="Proteomes" id="UP001288320">
    <property type="component" value="Unassembled WGS sequence"/>
</dbReference>
<evidence type="ECO:0000313" key="5">
    <source>
        <dbReference type="Proteomes" id="UP001284901"/>
    </source>
</evidence>
<keyword evidence="2" id="KW-1133">Transmembrane helix</keyword>
<protein>
    <recommendedName>
        <fullName evidence="7">DUF2809 domain-containing protein</fullName>
    </recommendedName>
</protein>
<name>A0AAW9HLW7_9ACTO</name>
<dbReference type="EMBL" id="JAWNFY010000006">
    <property type="protein sequence ID" value="MDY5145985.1"/>
    <property type="molecule type" value="Genomic_DNA"/>
</dbReference>
<dbReference type="RefSeq" id="WP_087070480.1">
    <property type="nucleotide sequence ID" value="NZ_CAUPFC010000016.1"/>
</dbReference>
<evidence type="ECO:0000256" key="1">
    <source>
        <dbReference type="SAM" id="MobiDB-lite"/>
    </source>
</evidence>
<dbReference type="EMBL" id="JAWNFV010000008">
    <property type="protein sequence ID" value="MDY5140619.1"/>
    <property type="molecule type" value="Genomic_DNA"/>
</dbReference>
<evidence type="ECO:0000256" key="2">
    <source>
        <dbReference type="SAM" id="Phobius"/>
    </source>
</evidence>
<sequence>MRNRTPRPNVPRVSGDASSHAPLSARSARPNTLGTALRTCAKLATGLLLGAFAGALAAVTHAGLAGIPGLATDIVWVGPLLATLLIASGASFARDWLGSWCWAGFWLGEVALTFWAFAAPGYGDIVVFHGVAANLWLVLAPLAGAFPLIGALVRRRHSTPPGPHPQANQDQPQEDACDLSTRRKV</sequence>
<dbReference type="GeneID" id="92814639"/>
<keyword evidence="5" id="KW-1185">Reference proteome</keyword>
<evidence type="ECO:0000313" key="4">
    <source>
        <dbReference type="EMBL" id="MDY5145985.1"/>
    </source>
</evidence>
<feature type="region of interest" description="Disordered" evidence="1">
    <location>
        <begin position="158"/>
        <end position="185"/>
    </location>
</feature>
<gene>
    <name evidence="3" type="ORF">R6G74_04750</name>
    <name evidence="4" type="ORF">R6P33_02955</name>
</gene>
<feature type="transmembrane region" description="Helical" evidence="2">
    <location>
        <begin position="131"/>
        <end position="153"/>
    </location>
</feature>